<dbReference type="EC" id="3.4.21.-" evidence="12"/>
<dbReference type="InterPro" id="IPR043504">
    <property type="entry name" value="Peptidase_S1_PA_chymotrypsin"/>
</dbReference>
<evidence type="ECO:0000256" key="10">
    <source>
        <dbReference type="ARBA" id="ARBA00023180"/>
    </source>
</evidence>
<comment type="similarity">
    <text evidence="11 12">Belongs to the peptidase S1 family. CLIP subfamily.</text>
</comment>
<name>A0A182QFP1_9DIPT</name>
<evidence type="ECO:0000313" key="14">
    <source>
        <dbReference type="EnsemblMetazoa" id="AFAF009236-PA"/>
    </source>
</evidence>
<dbReference type="EMBL" id="AXCN02000165">
    <property type="status" value="NOT_ANNOTATED_CDS"/>
    <property type="molecule type" value="Genomic_DNA"/>
</dbReference>
<comment type="domain">
    <text evidence="12">The clip domain consists of 35-55 residues which are 'knitted' together usually by 3 conserved disulfide bonds forming a clip-like compact structure.</text>
</comment>
<dbReference type="InterPro" id="IPR022700">
    <property type="entry name" value="CLIP"/>
</dbReference>
<dbReference type="GO" id="GO:0004252">
    <property type="term" value="F:serine-type endopeptidase activity"/>
    <property type="evidence" value="ECO:0007669"/>
    <property type="project" value="UniProtKB-UniRule"/>
</dbReference>
<evidence type="ECO:0000256" key="2">
    <source>
        <dbReference type="ARBA" id="ARBA00022525"/>
    </source>
</evidence>
<evidence type="ECO:0000256" key="4">
    <source>
        <dbReference type="ARBA" id="ARBA00022670"/>
    </source>
</evidence>
<dbReference type="InterPro" id="IPR001254">
    <property type="entry name" value="Trypsin_dom"/>
</dbReference>
<evidence type="ECO:0000256" key="11">
    <source>
        <dbReference type="ARBA" id="ARBA00024195"/>
    </source>
</evidence>
<evidence type="ECO:0000256" key="7">
    <source>
        <dbReference type="ARBA" id="ARBA00022825"/>
    </source>
</evidence>
<dbReference type="InterPro" id="IPR009003">
    <property type="entry name" value="Peptidase_S1_PA"/>
</dbReference>
<dbReference type="PRINTS" id="PR00722">
    <property type="entry name" value="CHYMOTRYPSIN"/>
</dbReference>
<dbReference type="PROSITE" id="PS50240">
    <property type="entry name" value="TRYPSIN_DOM"/>
    <property type="match status" value="1"/>
</dbReference>
<dbReference type="InterPro" id="IPR051487">
    <property type="entry name" value="Ser/Thr_Proteases_Immune/Dev"/>
</dbReference>
<dbReference type="GO" id="GO:0005576">
    <property type="term" value="C:extracellular region"/>
    <property type="evidence" value="ECO:0007669"/>
    <property type="project" value="UniProtKB-SubCell"/>
</dbReference>
<comment type="subcellular location">
    <subcellularLocation>
        <location evidence="1 12">Secreted</location>
    </subcellularLocation>
</comment>
<dbReference type="PROSITE" id="PS00134">
    <property type="entry name" value="TRYPSIN_HIS"/>
    <property type="match status" value="1"/>
</dbReference>
<keyword evidence="8" id="KW-0391">Immunity</keyword>
<dbReference type="SMART" id="SM00020">
    <property type="entry name" value="Tryp_SPc"/>
    <property type="match status" value="1"/>
</dbReference>
<proteinExistence type="inferred from homology"/>
<accession>A0A182QFP1</accession>
<dbReference type="GO" id="GO:0045087">
    <property type="term" value="P:innate immune response"/>
    <property type="evidence" value="ECO:0007669"/>
    <property type="project" value="UniProtKB-KW"/>
</dbReference>
<dbReference type="VEuPathDB" id="VectorBase:AFAF009236"/>
<keyword evidence="9" id="KW-1015">Disulfide bond</keyword>
<dbReference type="EnsemblMetazoa" id="AFAF009236-RA">
    <property type="protein sequence ID" value="AFAF009236-PA"/>
    <property type="gene ID" value="AFAF009236"/>
</dbReference>
<dbReference type="SUPFAM" id="SSF50494">
    <property type="entry name" value="Trypsin-like serine proteases"/>
    <property type="match status" value="1"/>
</dbReference>
<evidence type="ECO:0000256" key="5">
    <source>
        <dbReference type="ARBA" id="ARBA00022729"/>
    </source>
</evidence>
<organism evidence="14 15">
    <name type="scientific">Anopheles farauti</name>
    <dbReference type="NCBI Taxonomy" id="69004"/>
    <lineage>
        <taxon>Eukaryota</taxon>
        <taxon>Metazoa</taxon>
        <taxon>Ecdysozoa</taxon>
        <taxon>Arthropoda</taxon>
        <taxon>Hexapoda</taxon>
        <taxon>Insecta</taxon>
        <taxon>Pterygota</taxon>
        <taxon>Neoptera</taxon>
        <taxon>Endopterygota</taxon>
        <taxon>Diptera</taxon>
        <taxon>Nematocera</taxon>
        <taxon>Culicoidea</taxon>
        <taxon>Culicidae</taxon>
        <taxon>Anophelinae</taxon>
        <taxon>Anopheles</taxon>
    </lineage>
</organism>
<keyword evidence="2 12" id="KW-0964">Secreted</keyword>
<evidence type="ECO:0000256" key="6">
    <source>
        <dbReference type="ARBA" id="ARBA00022801"/>
    </source>
</evidence>
<reference evidence="14" key="2">
    <citation type="submission" date="2020-05" db="UniProtKB">
        <authorList>
            <consortium name="EnsemblMetazoa"/>
        </authorList>
    </citation>
    <scope>IDENTIFICATION</scope>
    <source>
        <strain evidence="14">FAR1</strain>
    </source>
</reference>
<dbReference type="PANTHER" id="PTHR24256">
    <property type="entry name" value="TRYPTASE-RELATED"/>
    <property type="match status" value="1"/>
</dbReference>
<protein>
    <recommendedName>
        <fullName evidence="12">CLIP domain-containing serine protease</fullName>
        <ecNumber evidence="12">3.4.21.-</ecNumber>
    </recommendedName>
</protein>
<dbReference type="InterPro" id="IPR038565">
    <property type="entry name" value="CLIP_sf"/>
</dbReference>
<evidence type="ECO:0000256" key="9">
    <source>
        <dbReference type="ARBA" id="ARBA00023157"/>
    </source>
</evidence>
<dbReference type="Pfam" id="PF12032">
    <property type="entry name" value="CLIP"/>
    <property type="match status" value="1"/>
</dbReference>
<keyword evidence="4 12" id="KW-0645">Protease</keyword>
<evidence type="ECO:0000256" key="8">
    <source>
        <dbReference type="ARBA" id="ARBA00022859"/>
    </source>
</evidence>
<reference evidence="15" key="1">
    <citation type="submission" date="2014-01" db="EMBL/GenBank/DDBJ databases">
        <title>The Genome Sequence of Anopheles farauti FAR1 (V2).</title>
        <authorList>
            <consortium name="The Broad Institute Genomics Platform"/>
            <person name="Neafsey D.E."/>
            <person name="Besansky N."/>
            <person name="Howell P."/>
            <person name="Walton C."/>
            <person name="Young S.K."/>
            <person name="Zeng Q."/>
            <person name="Gargeya S."/>
            <person name="Fitzgerald M."/>
            <person name="Haas B."/>
            <person name="Abouelleil A."/>
            <person name="Allen A.W."/>
            <person name="Alvarado L."/>
            <person name="Arachchi H.M."/>
            <person name="Berlin A.M."/>
            <person name="Chapman S.B."/>
            <person name="Gainer-Dewar J."/>
            <person name="Goldberg J."/>
            <person name="Griggs A."/>
            <person name="Gujja S."/>
            <person name="Hansen M."/>
            <person name="Howarth C."/>
            <person name="Imamovic A."/>
            <person name="Ireland A."/>
            <person name="Larimer J."/>
            <person name="McCowan C."/>
            <person name="Murphy C."/>
            <person name="Pearson M."/>
            <person name="Poon T.W."/>
            <person name="Priest M."/>
            <person name="Roberts A."/>
            <person name="Saif S."/>
            <person name="Shea T."/>
            <person name="Sisk P."/>
            <person name="Sykes S."/>
            <person name="Wortman J."/>
            <person name="Nusbaum C."/>
            <person name="Birren B."/>
        </authorList>
    </citation>
    <scope>NUCLEOTIDE SEQUENCE [LARGE SCALE GENOMIC DNA]</scope>
    <source>
        <strain evidence="15">FAR1</strain>
    </source>
</reference>
<dbReference type="Pfam" id="PF00089">
    <property type="entry name" value="Trypsin"/>
    <property type="match status" value="1"/>
</dbReference>
<dbReference type="SMART" id="SM00680">
    <property type="entry name" value="CLIP"/>
    <property type="match status" value="1"/>
</dbReference>
<dbReference type="Gene3D" id="3.30.1640.30">
    <property type="match status" value="1"/>
</dbReference>
<evidence type="ECO:0000256" key="12">
    <source>
        <dbReference type="RuleBase" id="RU366078"/>
    </source>
</evidence>
<sequence length="373" mass="41638">MQCKALPRNGSPFGSFVRLPFPTIQAMASTSGSSAVLRWFLLTTLLAIAIGQALELGDDCLTRAGDRGRCVEIERCGPLLARRERSNNKTEALGDFMCGDTTSPVLVCCSRNSTLPEPPQCGTQSAFRKLLHTQAHINELPWMALIEYTHYDGRTIYYCDGVLIDARNILTAAHCLEGFPKTLRLERVRLGEWNVSSSIDCEEEYCTDAPVDQGIGKIIVHPDYRRGDWNHGHDIALVRFTRDVTYSETIRPICLPSVELLSSNSNRSPVIVAGWEEEVKGWAYSTIRPQEQCASSYRTQQLLTIQPEHLCVGDPHEPNNCRYTAGSPLVQQINGSWYVRGIGCVQPSSCASTVGNLYTDVLEYVEWIRDNVY</sequence>
<evidence type="ECO:0000256" key="3">
    <source>
        <dbReference type="ARBA" id="ARBA00022588"/>
    </source>
</evidence>
<dbReference type="GO" id="GO:0006508">
    <property type="term" value="P:proteolysis"/>
    <property type="evidence" value="ECO:0007669"/>
    <property type="project" value="UniProtKB-KW"/>
</dbReference>
<keyword evidence="15" id="KW-1185">Reference proteome</keyword>
<dbReference type="Gene3D" id="2.40.10.10">
    <property type="entry name" value="Trypsin-like serine proteases"/>
    <property type="match status" value="2"/>
</dbReference>
<keyword evidence="7 12" id="KW-0720">Serine protease</keyword>
<keyword evidence="6 12" id="KW-0378">Hydrolase</keyword>
<keyword evidence="5" id="KW-0732">Signal</keyword>
<keyword evidence="3" id="KW-0399">Innate immunity</keyword>
<feature type="domain" description="Peptidase S1" evidence="13">
    <location>
        <begin position="120"/>
        <end position="373"/>
    </location>
</feature>
<evidence type="ECO:0000259" key="13">
    <source>
        <dbReference type="PROSITE" id="PS50240"/>
    </source>
</evidence>
<dbReference type="InterPro" id="IPR001314">
    <property type="entry name" value="Peptidase_S1A"/>
</dbReference>
<evidence type="ECO:0000256" key="1">
    <source>
        <dbReference type="ARBA" id="ARBA00004613"/>
    </source>
</evidence>
<dbReference type="InterPro" id="IPR018114">
    <property type="entry name" value="TRYPSIN_HIS"/>
</dbReference>
<dbReference type="STRING" id="69004.A0A182QFP1"/>
<keyword evidence="10" id="KW-0325">Glycoprotein</keyword>
<evidence type="ECO:0000313" key="15">
    <source>
        <dbReference type="Proteomes" id="UP000075886"/>
    </source>
</evidence>
<dbReference type="Proteomes" id="UP000075886">
    <property type="component" value="Unassembled WGS sequence"/>
</dbReference>
<dbReference type="CDD" id="cd00190">
    <property type="entry name" value="Tryp_SPc"/>
    <property type="match status" value="1"/>
</dbReference>
<dbReference type="AlphaFoldDB" id="A0A182QFP1"/>